<dbReference type="PANTHER" id="PTHR43767">
    <property type="entry name" value="LONG-CHAIN-FATTY-ACID--COA LIGASE"/>
    <property type="match status" value="1"/>
</dbReference>
<dbReference type="eggNOG" id="COG0318">
    <property type="taxonomic scope" value="Bacteria"/>
</dbReference>
<dbReference type="Gene3D" id="3.30.300.30">
    <property type="match status" value="1"/>
</dbReference>
<dbReference type="EMBL" id="AP008230">
    <property type="protein sequence ID" value="BAE84268.1"/>
    <property type="molecule type" value="Genomic_DNA"/>
</dbReference>
<feature type="domain" description="AMP-dependent synthetase/ligase" evidence="3">
    <location>
        <begin position="38"/>
        <end position="406"/>
    </location>
</feature>
<dbReference type="STRING" id="138119.DSY2479"/>
<dbReference type="GO" id="GO:0016878">
    <property type="term" value="F:acid-thiol ligase activity"/>
    <property type="evidence" value="ECO:0007669"/>
    <property type="project" value="UniProtKB-ARBA"/>
</dbReference>
<comment type="similarity">
    <text evidence="1">Belongs to the ATP-dependent AMP-binding enzyme family.</text>
</comment>
<evidence type="ECO:0000256" key="1">
    <source>
        <dbReference type="ARBA" id="ARBA00006432"/>
    </source>
</evidence>
<evidence type="ECO:0000259" key="3">
    <source>
        <dbReference type="Pfam" id="PF00501"/>
    </source>
</evidence>
<dbReference type="Proteomes" id="UP000001946">
    <property type="component" value="Chromosome"/>
</dbReference>
<dbReference type="Gene3D" id="3.40.50.12780">
    <property type="entry name" value="N-terminal domain of ligase-like"/>
    <property type="match status" value="1"/>
</dbReference>
<dbReference type="KEGG" id="dsy:DSY2479"/>
<dbReference type="InterPro" id="IPR045851">
    <property type="entry name" value="AMP-bd_C_sf"/>
</dbReference>
<evidence type="ECO:0000259" key="4">
    <source>
        <dbReference type="Pfam" id="PF13193"/>
    </source>
</evidence>
<proteinExistence type="inferred from homology"/>
<accession>Q24UM4</accession>
<keyword evidence="6" id="KW-1185">Reference proteome</keyword>
<dbReference type="InterPro" id="IPR000873">
    <property type="entry name" value="AMP-dep_synth/lig_dom"/>
</dbReference>
<evidence type="ECO:0000256" key="2">
    <source>
        <dbReference type="ARBA" id="ARBA00022598"/>
    </source>
</evidence>
<feature type="domain" description="AMP-binding enzyme C-terminal" evidence="4">
    <location>
        <begin position="456"/>
        <end position="531"/>
    </location>
</feature>
<evidence type="ECO:0000313" key="6">
    <source>
        <dbReference type="Proteomes" id="UP000001946"/>
    </source>
</evidence>
<organism evidence="5 6">
    <name type="scientific">Desulfitobacterium hafniense (strain Y51)</name>
    <dbReference type="NCBI Taxonomy" id="138119"/>
    <lineage>
        <taxon>Bacteria</taxon>
        <taxon>Bacillati</taxon>
        <taxon>Bacillota</taxon>
        <taxon>Clostridia</taxon>
        <taxon>Eubacteriales</taxon>
        <taxon>Desulfitobacteriaceae</taxon>
        <taxon>Desulfitobacterium</taxon>
    </lineage>
</organism>
<dbReference type="Pfam" id="PF00501">
    <property type="entry name" value="AMP-binding"/>
    <property type="match status" value="1"/>
</dbReference>
<gene>
    <name evidence="5" type="ordered locus">DSY2479</name>
</gene>
<dbReference type="PANTHER" id="PTHR43767:SF1">
    <property type="entry name" value="NONRIBOSOMAL PEPTIDE SYNTHASE PES1 (EUROFUNG)-RELATED"/>
    <property type="match status" value="1"/>
</dbReference>
<dbReference type="SUPFAM" id="SSF56801">
    <property type="entry name" value="Acetyl-CoA synthetase-like"/>
    <property type="match status" value="1"/>
</dbReference>
<sequence>MRIIEGVGIMNDPVWYNCYEEGVPKRIEIENISLYEMFERSAKNFGQRPAIVFGGKTWTYTDMERDVDRLAKALSRLGVKPKDRISINMPNSATWMISFFAIMKVGAIVVQTNPLYVEGELKALMNDSGAIGMITVAPLYPRVQGIRQETSLKWVLVEGLKAMGLDEGEGTCDFHGCLNDDSEVEWSKPVIDPQTDIAVLQYTGGTTGTSKGAMLSHGNLYANAYQIWEWIKGSPGQEKSLCVIPLFHIYALSVCMNTSILGGSAVIPVPKFDADLILKLINDEKPTLYPGTPTMYVALINHPKLKEHDVSSIRACVSGSAPLPVEVALRFGELTGGKLVEGYGLSEASPVTHINPFPSARVGSIGTPVSNTQAKIVDIELGDKELPVGEVGELAVKGPQVMLGYWQRENETRAVLRDGWLYTGDLARMDEDGYFYVVDRKKDMIITGGYNVYPREIEEALYAHPAVREAICAGVPDSYWGEKVKAYVVLREEQQVTEEELLSFLKKELASYKVPKQIEIRDNLPKTAVGKVLRRFLVEEEKQKLEEHAQEA</sequence>
<dbReference type="InterPro" id="IPR025110">
    <property type="entry name" value="AMP-bd_C"/>
</dbReference>
<dbReference type="Pfam" id="PF13193">
    <property type="entry name" value="AMP-binding_C"/>
    <property type="match status" value="1"/>
</dbReference>
<evidence type="ECO:0000313" key="5">
    <source>
        <dbReference type="EMBL" id="BAE84268.1"/>
    </source>
</evidence>
<evidence type="ECO:0008006" key="7">
    <source>
        <dbReference type="Google" id="ProtNLM"/>
    </source>
</evidence>
<dbReference type="AlphaFoldDB" id="Q24UM4"/>
<dbReference type="CDD" id="cd05936">
    <property type="entry name" value="FC-FACS_FadD_like"/>
    <property type="match status" value="1"/>
</dbReference>
<dbReference type="FunFam" id="3.40.50.12780:FF:000003">
    <property type="entry name" value="Long-chain-fatty-acid--CoA ligase FadD"/>
    <property type="match status" value="1"/>
</dbReference>
<dbReference type="InterPro" id="IPR050237">
    <property type="entry name" value="ATP-dep_AMP-bd_enzyme"/>
</dbReference>
<dbReference type="InterPro" id="IPR020845">
    <property type="entry name" value="AMP-binding_CS"/>
</dbReference>
<dbReference type="PROSITE" id="PS00455">
    <property type="entry name" value="AMP_BINDING"/>
    <property type="match status" value="1"/>
</dbReference>
<dbReference type="InterPro" id="IPR042099">
    <property type="entry name" value="ANL_N_sf"/>
</dbReference>
<keyword evidence="2" id="KW-0436">Ligase</keyword>
<reference evidence="5 6" key="1">
    <citation type="journal article" date="2006" name="J. Bacteriol.">
        <title>Complete genome sequence of the dehalorespiring bacterium Desulfitobacterium hafniense Y51 and comparison with Dehalococcoides ethenogenes 195.</title>
        <authorList>
            <person name="Nonaka H."/>
            <person name="Keresztes G."/>
            <person name="Shinoda Y."/>
            <person name="Ikenaga Y."/>
            <person name="Abe M."/>
            <person name="Naito K."/>
            <person name="Inatomi K."/>
            <person name="Furukawa K."/>
            <person name="Inui M."/>
            <person name="Yukawa H."/>
        </authorList>
    </citation>
    <scope>NUCLEOTIDE SEQUENCE [LARGE SCALE GENOMIC DNA]</scope>
    <source>
        <strain evidence="5 6">Y51</strain>
    </source>
</reference>
<name>Q24UM4_DESHY</name>
<protein>
    <recommendedName>
        <fullName evidence="7">Long-chain-fatty-acid--CoA ligase</fullName>
    </recommendedName>
</protein>
<dbReference type="HOGENOM" id="CLU_000022_59_7_9"/>
<dbReference type="FunFam" id="3.30.300.30:FF:000008">
    <property type="entry name" value="2,3-dihydroxybenzoate-AMP ligase"/>
    <property type="match status" value="1"/>
</dbReference>